<accession>A0AA48HKM2</accession>
<evidence type="ECO:0000313" key="7">
    <source>
        <dbReference type="Proteomes" id="UP001333710"/>
    </source>
</evidence>
<sequence>MTTESNDRVHATGSCNCGAVKFEVTQALDSVFLCHCSICRKSTGSGGIAVTVVPNEEIKITQGHAHITQWRKPGHDWLTNFCDCCGSPLPGENDAQHQCIPVGLLDSGAEQLEVKHHLFSDSKAPWERISGPGKIHPGEYTP</sequence>
<keyword evidence="2" id="KW-0479">Metal-binding</keyword>
<keyword evidence="4" id="KW-0456">Lyase</keyword>
<organism evidence="6 7">
    <name type="scientific">Planctobacterium marinum</name>
    <dbReference type="NCBI Taxonomy" id="1631968"/>
    <lineage>
        <taxon>Bacteria</taxon>
        <taxon>Pseudomonadati</taxon>
        <taxon>Pseudomonadota</taxon>
        <taxon>Gammaproteobacteria</taxon>
        <taxon>Alteromonadales</taxon>
        <taxon>Alteromonadaceae</taxon>
        <taxon>Planctobacterium</taxon>
    </lineage>
</organism>
<dbReference type="Pfam" id="PF04828">
    <property type="entry name" value="GFA"/>
    <property type="match status" value="1"/>
</dbReference>
<evidence type="ECO:0000256" key="4">
    <source>
        <dbReference type="ARBA" id="ARBA00023239"/>
    </source>
</evidence>
<evidence type="ECO:0000256" key="2">
    <source>
        <dbReference type="ARBA" id="ARBA00022723"/>
    </source>
</evidence>
<dbReference type="AlphaFoldDB" id="A0AA48HKM2"/>
<evidence type="ECO:0000256" key="1">
    <source>
        <dbReference type="ARBA" id="ARBA00005495"/>
    </source>
</evidence>
<keyword evidence="7" id="KW-1185">Reference proteome</keyword>
<dbReference type="RefSeq" id="WP_338292507.1">
    <property type="nucleotide sequence ID" value="NZ_AP027272.1"/>
</dbReference>
<evidence type="ECO:0000256" key="3">
    <source>
        <dbReference type="ARBA" id="ARBA00022833"/>
    </source>
</evidence>
<dbReference type="EMBL" id="AP027272">
    <property type="protein sequence ID" value="BDX06491.1"/>
    <property type="molecule type" value="Genomic_DNA"/>
</dbReference>
<dbReference type="PROSITE" id="PS51891">
    <property type="entry name" value="CENP_V_GFA"/>
    <property type="match status" value="1"/>
</dbReference>
<gene>
    <name evidence="6" type="ORF">MACH26_20120</name>
</gene>
<dbReference type="InterPro" id="IPR011057">
    <property type="entry name" value="Mss4-like_sf"/>
</dbReference>
<comment type="similarity">
    <text evidence="1">Belongs to the Gfa family.</text>
</comment>
<evidence type="ECO:0000259" key="5">
    <source>
        <dbReference type="PROSITE" id="PS51891"/>
    </source>
</evidence>
<proteinExistence type="inferred from homology"/>
<dbReference type="Gene3D" id="3.90.1590.10">
    <property type="entry name" value="glutathione-dependent formaldehyde- activating enzyme (gfa)"/>
    <property type="match status" value="1"/>
</dbReference>
<name>A0AA48HKM2_9ALTE</name>
<evidence type="ECO:0000313" key="6">
    <source>
        <dbReference type="EMBL" id="BDX06491.1"/>
    </source>
</evidence>
<dbReference type="GO" id="GO:0016846">
    <property type="term" value="F:carbon-sulfur lyase activity"/>
    <property type="evidence" value="ECO:0007669"/>
    <property type="project" value="InterPro"/>
</dbReference>
<dbReference type="Proteomes" id="UP001333710">
    <property type="component" value="Chromosome"/>
</dbReference>
<reference evidence="6" key="1">
    <citation type="submission" date="2023-01" db="EMBL/GenBank/DDBJ databases">
        <title>Complete genome sequence of Planctobacterium marinum strain Dej080120_11.</title>
        <authorList>
            <person name="Ueki S."/>
            <person name="Maruyama F."/>
        </authorList>
    </citation>
    <scope>NUCLEOTIDE SEQUENCE</scope>
    <source>
        <strain evidence="6">Dej080120_11</strain>
    </source>
</reference>
<dbReference type="PANTHER" id="PTHR33337:SF31">
    <property type="entry name" value="DUF636 DOMAIN PROTEIN (AFU_ORTHOLOGUE AFUA_2G12650)"/>
    <property type="match status" value="1"/>
</dbReference>
<dbReference type="SUPFAM" id="SSF51316">
    <property type="entry name" value="Mss4-like"/>
    <property type="match status" value="1"/>
</dbReference>
<dbReference type="InterPro" id="IPR006913">
    <property type="entry name" value="CENP-V/GFA"/>
</dbReference>
<dbReference type="GO" id="GO:0046872">
    <property type="term" value="F:metal ion binding"/>
    <property type="evidence" value="ECO:0007669"/>
    <property type="project" value="UniProtKB-KW"/>
</dbReference>
<dbReference type="KEGG" id="pmaw:MACH26_20120"/>
<keyword evidence="3" id="KW-0862">Zinc</keyword>
<dbReference type="PANTHER" id="PTHR33337">
    <property type="entry name" value="GFA DOMAIN-CONTAINING PROTEIN"/>
    <property type="match status" value="1"/>
</dbReference>
<feature type="domain" description="CENP-V/GFA" evidence="5">
    <location>
        <begin position="11"/>
        <end position="127"/>
    </location>
</feature>
<protein>
    <submittedName>
        <fullName evidence="6">S-(Hydroxymethyl)glutathione synthase</fullName>
    </submittedName>
</protein>